<dbReference type="GO" id="GO:0008168">
    <property type="term" value="F:methyltransferase activity"/>
    <property type="evidence" value="ECO:0007669"/>
    <property type="project" value="UniProtKB-KW"/>
</dbReference>
<keyword evidence="1" id="KW-0808">Transferase</keyword>
<dbReference type="Proteomes" id="UP000319818">
    <property type="component" value="Unassembled WGS sequence"/>
</dbReference>
<name>A0A543FPJ6_9PSEU</name>
<dbReference type="EMBL" id="VFPH01000003">
    <property type="protein sequence ID" value="TQM35768.1"/>
    <property type="molecule type" value="Genomic_DNA"/>
</dbReference>
<protein>
    <submittedName>
        <fullName evidence="1">Putative O-methyltransferase YrrM</fullName>
    </submittedName>
</protein>
<reference evidence="1 2" key="1">
    <citation type="submission" date="2019-06" db="EMBL/GenBank/DDBJ databases">
        <title>Sequencing the genomes of 1000 actinobacteria strains.</title>
        <authorList>
            <person name="Klenk H.-P."/>
        </authorList>
    </citation>
    <scope>NUCLEOTIDE SEQUENCE [LARGE SCALE GENOMIC DNA]</scope>
    <source>
        <strain evidence="1 2">DSM 45511</strain>
    </source>
</reference>
<keyword evidence="1" id="KW-0489">Methyltransferase</keyword>
<dbReference type="AlphaFoldDB" id="A0A543FPJ6"/>
<evidence type="ECO:0000313" key="2">
    <source>
        <dbReference type="Proteomes" id="UP000319818"/>
    </source>
</evidence>
<gene>
    <name evidence="1" type="ORF">FB388_7210</name>
</gene>
<keyword evidence="2" id="KW-1185">Reference proteome</keyword>
<dbReference type="InterPro" id="IPR029063">
    <property type="entry name" value="SAM-dependent_MTases_sf"/>
</dbReference>
<dbReference type="RefSeq" id="WP_142107073.1">
    <property type="nucleotide sequence ID" value="NZ_VFPH01000003.1"/>
</dbReference>
<accession>A0A543FPJ6</accession>
<dbReference type="Pfam" id="PF13578">
    <property type="entry name" value="Methyltransf_24"/>
    <property type="match status" value="1"/>
</dbReference>
<proteinExistence type="predicted"/>
<dbReference type="GO" id="GO:0032259">
    <property type="term" value="P:methylation"/>
    <property type="evidence" value="ECO:0007669"/>
    <property type="project" value="UniProtKB-KW"/>
</dbReference>
<comment type="caution">
    <text evidence="1">The sequence shown here is derived from an EMBL/GenBank/DDBJ whole genome shotgun (WGS) entry which is preliminary data.</text>
</comment>
<dbReference type="OrthoDB" id="9799672at2"/>
<organism evidence="1 2">
    <name type="scientific">Pseudonocardia cypriaca</name>
    <dbReference type="NCBI Taxonomy" id="882449"/>
    <lineage>
        <taxon>Bacteria</taxon>
        <taxon>Bacillati</taxon>
        <taxon>Actinomycetota</taxon>
        <taxon>Actinomycetes</taxon>
        <taxon>Pseudonocardiales</taxon>
        <taxon>Pseudonocardiaceae</taxon>
        <taxon>Pseudonocardia</taxon>
    </lineage>
</organism>
<dbReference type="SUPFAM" id="SSF53335">
    <property type="entry name" value="S-adenosyl-L-methionine-dependent methyltransferases"/>
    <property type="match status" value="1"/>
</dbReference>
<dbReference type="Gene3D" id="3.40.50.150">
    <property type="entry name" value="Vaccinia Virus protein VP39"/>
    <property type="match status" value="1"/>
</dbReference>
<sequence>MEKIDLAYVAALYREYAGDLAAVGKQQREYAESMGSRMTPQLDDLEAEITYLLLRATRPAVVVELGTFHGWSTSWILSALRDNGSGALHSFDRIDNVVHNVPPELADGRWTFVQGAIEDTLDRVPADTGYLFVDAAHSSRFARWYLEHLFPRVPSGVPVSVHDVYHFRTTLPLHEGRVVVRWLDGRGVPFFTPSRAKARGVYETLTGLREELGLSPVRGPGDNPMIFFRMPQAR</sequence>
<evidence type="ECO:0000313" key="1">
    <source>
        <dbReference type="EMBL" id="TQM35768.1"/>
    </source>
</evidence>